<organism evidence="2 3">
    <name type="scientific">Candidatus Burkholderia verschuerenii</name>
    <dbReference type="NCBI Taxonomy" id="242163"/>
    <lineage>
        <taxon>Bacteria</taxon>
        <taxon>Pseudomonadati</taxon>
        <taxon>Pseudomonadota</taxon>
        <taxon>Betaproteobacteria</taxon>
        <taxon>Burkholderiales</taxon>
        <taxon>Burkholderiaceae</taxon>
        <taxon>Burkholderia</taxon>
    </lineage>
</organism>
<dbReference type="EMBL" id="LFJJ01000019">
    <property type="protein sequence ID" value="KND61521.1"/>
    <property type="molecule type" value="Genomic_DNA"/>
</dbReference>
<dbReference type="AlphaFoldDB" id="A0A0L0MGU8"/>
<feature type="signal peptide" evidence="1">
    <location>
        <begin position="1"/>
        <end position="23"/>
    </location>
</feature>
<accession>A0A0L0MGU8</accession>
<dbReference type="InterPro" id="IPR047937">
    <property type="entry name" value="Eex_IncN-like"/>
</dbReference>
<name>A0A0L0MGU8_9BURK</name>
<dbReference type="Proteomes" id="UP000036959">
    <property type="component" value="Unassembled WGS sequence"/>
</dbReference>
<proteinExistence type="predicted"/>
<gene>
    <name evidence="2" type="ORF">BVER_04474</name>
</gene>
<dbReference type="PATRIC" id="fig|242163.4.peg.2695"/>
<protein>
    <submittedName>
        <fullName evidence="2">Uncharacterized protein</fullName>
    </submittedName>
</protein>
<evidence type="ECO:0000313" key="3">
    <source>
        <dbReference type="Proteomes" id="UP000036959"/>
    </source>
</evidence>
<comment type="caution">
    <text evidence="2">The sequence shown here is derived from an EMBL/GenBank/DDBJ whole genome shotgun (WGS) entry which is preliminary data.</text>
</comment>
<feature type="chain" id="PRO_5005544459" evidence="1">
    <location>
        <begin position="24"/>
        <end position="139"/>
    </location>
</feature>
<dbReference type="RefSeq" id="WP_050452561.1">
    <property type="nucleotide sequence ID" value="NZ_LFJJ01000019.1"/>
</dbReference>
<keyword evidence="1" id="KW-0732">Signal</keyword>
<evidence type="ECO:0000313" key="2">
    <source>
        <dbReference type="EMBL" id="KND61521.1"/>
    </source>
</evidence>
<dbReference type="OrthoDB" id="6944087at2"/>
<evidence type="ECO:0000256" key="1">
    <source>
        <dbReference type="SAM" id="SignalP"/>
    </source>
</evidence>
<dbReference type="NCBIfam" id="NF033894">
    <property type="entry name" value="Eex_IncN"/>
    <property type="match status" value="1"/>
</dbReference>
<reference evidence="3" key="1">
    <citation type="submission" date="2015-06" db="EMBL/GenBank/DDBJ databases">
        <title>Comparative genomics of Burkholderia leaf nodule symbionts.</title>
        <authorList>
            <person name="Carlier A."/>
            <person name="Eberl L."/>
            <person name="Pinto-Carbo M."/>
        </authorList>
    </citation>
    <scope>NUCLEOTIDE SEQUENCE [LARGE SCALE GENOMIC DNA]</scope>
    <source>
        <strain evidence="3">UZHbot4</strain>
    </source>
</reference>
<sequence>MKKSCTVQTLVAVFSLLPMLAVAAPAAGQEAASKDTGKTVSWYADHQQERAQMQLRCLDDPGHLGTTPDCINAERGAIEAAHRRPRTGFGVMDPNNPAFWSEDPSTRAAKISMCRLNPQLDYCDAARRSLLIEAGKAKR</sequence>
<keyword evidence="3" id="KW-1185">Reference proteome</keyword>